<evidence type="ECO:0000256" key="7">
    <source>
        <dbReference type="ARBA" id="ARBA00023159"/>
    </source>
</evidence>
<evidence type="ECO:0000313" key="14">
    <source>
        <dbReference type="EMBL" id="WWC91098.1"/>
    </source>
</evidence>
<dbReference type="Proteomes" id="UP001355207">
    <property type="component" value="Chromosome 8"/>
</dbReference>
<dbReference type="Gene3D" id="1.10.472.10">
    <property type="entry name" value="Cyclin-like"/>
    <property type="match status" value="2"/>
</dbReference>
<keyword evidence="9" id="KW-0539">Nucleus</keyword>
<comment type="similarity">
    <text evidence="2">Belongs to the TFIIB family.</text>
</comment>
<evidence type="ECO:0000256" key="2">
    <source>
        <dbReference type="ARBA" id="ARBA00010857"/>
    </source>
</evidence>
<dbReference type="InterPro" id="IPR013150">
    <property type="entry name" value="TFIIB_cyclin"/>
</dbReference>
<evidence type="ECO:0000259" key="13">
    <source>
        <dbReference type="PROSITE" id="PS51134"/>
    </source>
</evidence>
<name>A0AAX4K1Y5_9TREE</name>
<proteinExistence type="inferred from homology"/>
<dbReference type="GO" id="GO:0005634">
    <property type="term" value="C:nucleus"/>
    <property type="evidence" value="ECO:0007669"/>
    <property type="project" value="UniProtKB-SubCell"/>
</dbReference>
<dbReference type="InterPro" id="IPR013137">
    <property type="entry name" value="Znf_TFIIB"/>
</dbReference>
<feature type="compositionally biased region" description="Acidic residues" evidence="12">
    <location>
        <begin position="741"/>
        <end position="754"/>
    </location>
</feature>
<dbReference type="GO" id="GO:0000126">
    <property type="term" value="C:transcription factor TFIIIB complex"/>
    <property type="evidence" value="ECO:0007669"/>
    <property type="project" value="UniProtKB-ARBA"/>
</dbReference>
<dbReference type="PRINTS" id="PR00685">
    <property type="entry name" value="TIFACTORIIB"/>
</dbReference>
<dbReference type="AlphaFoldDB" id="A0AAX4K1Y5"/>
<evidence type="ECO:0000256" key="3">
    <source>
        <dbReference type="ARBA" id="ARBA00022723"/>
    </source>
</evidence>
<organism evidence="14 15">
    <name type="scientific">Kwoniella dendrophila CBS 6074</name>
    <dbReference type="NCBI Taxonomy" id="1295534"/>
    <lineage>
        <taxon>Eukaryota</taxon>
        <taxon>Fungi</taxon>
        <taxon>Dikarya</taxon>
        <taxon>Basidiomycota</taxon>
        <taxon>Agaricomycotina</taxon>
        <taxon>Tremellomycetes</taxon>
        <taxon>Tremellales</taxon>
        <taxon>Cryptococcaceae</taxon>
        <taxon>Kwoniella</taxon>
    </lineage>
</organism>
<dbReference type="InterPro" id="IPR011665">
    <property type="entry name" value="BRF1_TBP-bd_dom"/>
</dbReference>
<feature type="region of interest" description="Disordered" evidence="12">
    <location>
        <begin position="666"/>
        <end position="697"/>
    </location>
</feature>
<accession>A0AAX4K1Y5</accession>
<keyword evidence="3" id="KW-0479">Metal-binding</keyword>
<dbReference type="FunFam" id="1.10.472.10:FF:000002">
    <property type="entry name" value="Transcription factor IIIB 90 kDa subunit"/>
    <property type="match status" value="1"/>
</dbReference>
<dbReference type="SUPFAM" id="SSF57783">
    <property type="entry name" value="Zinc beta-ribbon"/>
    <property type="match status" value="1"/>
</dbReference>
<comment type="subcellular location">
    <subcellularLocation>
        <location evidence="1">Nucleus</location>
    </subcellularLocation>
</comment>
<keyword evidence="7" id="KW-0010">Activator</keyword>
<evidence type="ECO:0000256" key="6">
    <source>
        <dbReference type="ARBA" id="ARBA00023015"/>
    </source>
</evidence>
<dbReference type="PANTHER" id="PTHR11618">
    <property type="entry name" value="TRANSCRIPTION INITIATION FACTOR IIB-RELATED"/>
    <property type="match status" value="1"/>
</dbReference>
<feature type="compositionally biased region" description="Basic residues" evidence="12">
    <location>
        <begin position="676"/>
        <end position="685"/>
    </location>
</feature>
<dbReference type="SUPFAM" id="SSF47954">
    <property type="entry name" value="Cyclin-like"/>
    <property type="match status" value="2"/>
</dbReference>
<dbReference type="Gene3D" id="2.20.25.10">
    <property type="match status" value="1"/>
</dbReference>
<dbReference type="EMBL" id="CP144105">
    <property type="protein sequence ID" value="WWC91098.1"/>
    <property type="molecule type" value="Genomic_DNA"/>
</dbReference>
<evidence type="ECO:0000256" key="5">
    <source>
        <dbReference type="ARBA" id="ARBA00022833"/>
    </source>
</evidence>
<evidence type="ECO:0000256" key="9">
    <source>
        <dbReference type="ARBA" id="ARBA00023242"/>
    </source>
</evidence>
<evidence type="ECO:0000256" key="11">
    <source>
        <dbReference type="PROSITE-ProRule" id="PRU00469"/>
    </source>
</evidence>
<gene>
    <name evidence="14" type="ORF">L201_006039</name>
</gene>
<evidence type="ECO:0000256" key="8">
    <source>
        <dbReference type="ARBA" id="ARBA00023163"/>
    </source>
</evidence>
<feature type="compositionally biased region" description="Acidic residues" evidence="12">
    <location>
        <begin position="389"/>
        <end position="408"/>
    </location>
</feature>
<keyword evidence="4 11" id="KW-0863">Zinc-finger</keyword>
<evidence type="ECO:0000256" key="4">
    <source>
        <dbReference type="ARBA" id="ARBA00022771"/>
    </source>
</evidence>
<dbReference type="FunFam" id="1.10.472.10:FF:000007">
    <property type="entry name" value="Transcription factor IIIB 90 kDa subunit"/>
    <property type="match status" value="1"/>
</dbReference>
<feature type="region of interest" description="Disordered" evidence="12">
    <location>
        <begin position="317"/>
        <end position="552"/>
    </location>
</feature>
<dbReference type="CDD" id="cd20553">
    <property type="entry name" value="CYCLIN_TFIIIB90_rpt1"/>
    <property type="match status" value="1"/>
</dbReference>
<feature type="compositionally biased region" description="Acidic residues" evidence="12">
    <location>
        <begin position="455"/>
        <end position="513"/>
    </location>
</feature>
<feature type="compositionally biased region" description="Basic and acidic residues" evidence="12">
    <location>
        <begin position="521"/>
        <end position="535"/>
    </location>
</feature>
<reference evidence="14 15" key="1">
    <citation type="submission" date="2024-01" db="EMBL/GenBank/DDBJ databases">
        <title>Comparative genomics of Cryptococcus and Kwoniella reveals pathogenesis evolution and contrasting modes of karyotype evolution via chromosome fusion or intercentromeric recombination.</title>
        <authorList>
            <person name="Coelho M.A."/>
            <person name="David-Palma M."/>
            <person name="Shea T."/>
            <person name="Bowers K."/>
            <person name="McGinley-Smith S."/>
            <person name="Mohammad A.W."/>
            <person name="Gnirke A."/>
            <person name="Yurkov A.M."/>
            <person name="Nowrousian M."/>
            <person name="Sun S."/>
            <person name="Cuomo C.A."/>
            <person name="Heitman J."/>
        </authorList>
    </citation>
    <scope>NUCLEOTIDE SEQUENCE [LARGE SCALE GENOMIC DNA]</scope>
    <source>
        <strain evidence="14 15">CBS 6074</strain>
    </source>
</reference>
<dbReference type="GO" id="GO:0000995">
    <property type="term" value="F:RNA polymerase III general transcription initiation factor activity"/>
    <property type="evidence" value="ECO:0007669"/>
    <property type="project" value="TreeGrafter"/>
</dbReference>
<dbReference type="InterPro" id="IPR036915">
    <property type="entry name" value="Cyclin-like_sf"/>
</dbReference>
<dbReference type="GO" id="GO:0097550">
    <property type="term" value="C:transcription preinitiation complex"/>
    <property type="evidence" value="ECO:0007669"/>
    <property type="project" value="TreeGrafter"/>
</dbReference>
<keyword evidence="8" id="KW-0804">Transcription</keyword>
<keyword evidence="5" id="KW-0862">Zinc</keyword>
<dbReference type="GO" id="GO:0017025">
    <property type="term" value="F:TBP-class protein binding"/>
    <property type="evidence" value="ECO:0007669"/>
    <property type="project" value="InterPro"/>
</dbReference>
<dbReference type="PANTHER" id="PTHR11618:SF4">
    <property type="entry name" value="TRANSCRIPTION FACTOR IIIB 90 KDA SUBUNIT"/>
    <property type="match status" value="1"/>
</dbReference>
<dbReference type="GO" id="GO:0008270">
    <property type="term" value="F:zinc ion binding"/>
    <property type="evidence" value="ECO:0007669"/>
    <property type="project" value="UniProtKB-KW"/>
</dbReference>
<dbReference type="GO" id="GO:0001006">
    <property type="term" value="F:RNA polymerase III type 3 promoter sequence-specific DNA binding"/>
    <property type="evidence" value="ECO:0007669"/>
    <property type="project" value="TreeGrafter"/>
</dbReference>
<feature type="region of interest" description="Disordered" evidence="12">
    <location>
        <begin position="721"/>
        <end position="762"/>
    </location>
</feature>
<dbReference type="PROSITE" id="PS51134">
    <property type="entry name" value="ZF_TFIIB"/>
    <property type="match status" value="1"/>
</dbReference>
<dbReference type="Pfam" id="PF00382">
    <property type="entry name" value="TFIIB"/>
    <property type="match status" value="2"/>
</dbReference>
<dbReference type="GO" id="GO:0070897">
    <property type="term" value="P:transcription preinitiation complex assembly"/>
    <property type="evidence" value="ECO:0007669"/>
    <property type="project" value="InterPro"/>
</dbReference>
<evidence type="ECO:0000256" key="10">
    <source>
        <dbReference type="ARBA" id="ARBA00031009"/>
    </source>
</evidence>
<dbReference type="CDD" id="cd20554">
    <property type="entry name" value="CYCLIN_TFIIIB90_rpt2"/>
    <property type="match status" value="1"/>
</dbReference>
<dbReference type="GO" id="GO:0006384">
    <property type="term" value="P:transcription initiation at RNA polymerase III promoter"/>
    <property type="evidence" value="ECO:0007669"/>
    <property type="project" value="UniProtKB-ARBA"/>
</dbReference>
<evidence type="ECO:0000256" key="1">
    <source>
        <dbReference type="ARBA" id="ARBA00004123"/>
    </source>
</evidence>
<dbReference type="SMART" id="SM00385">
    <property type="entry name" value="CYCLIN"/>
    <property type="match status" value="2"/>
</dbReference>
<protein>
    <recommendedName>
        <fullName evidence="10">B-related factor 1</fullName>
    </recommendedName>
</protein>
<dbReference type="InterPro" id="IPR013763">
    <property type="entry name" value="Cyclin-like_dom"/>
</dbReference>
<dbReference type="GeneID" id="91096709"/>
<sequence>MSSSKICRICGPNPPLDTDYSRGTITCQSCGTILEEGILVSEVGFAEGSGGRVHIQGAFVGRNQTGFAGVRSGVKGIQNTEGIKQAGADKIESVARQMHISAPIYQKAKRFFSMAVDNRFNKGRRTEYIVASCLYLACRLSKDAMMLIDFSERLSINVYELGATYLKLRSILHLPEQMPEVDPAIYNLRFAYKLDFPSNVVHSIATDASRLVKRFRSDWMTQGRRPAGVCGACLIIAARMSNYLRTPDEVSQIVKVHTSTIKKRLLEFAKTEMAKKTVAEWRNLSNDELDKLNPVEKPPVVKQNELKQIKIEQLKNKAKLEAGSDDDEQEKADESDEEEEEDDDDELDGDTAGNQEGPRKRRKKGKEKAIAEEDEMSGVVKAAAKDVANDEDQENDDGAEEEEEDDNMEPITQAEYVRELEAARDNPEESKAERLREKSAFMKQVKNYQKNGNADGEDFFEDDEDNDENKEEFEEDEEGLDDLVENLEEYENENEDEDEDKEEEEEEEEEEEPATQLRTITQEERELGNNKDNNKKQIKKKEKKEEFNEWNDESATIQFLSKELFKNEELLYKGKELINRIKMWIGERDPKTLYEETMIIQKARLNREKLSKLKESNFDDLNDEELEFSFKLTEDEKQARARMWLSTNGKWLEDEKVRLEQRAIAMRAKGLDPSKPKPKRKRAAPHKGPYNSSRDAIQNFTKGKQFSSRINYDILRGLDLSDQKHDLPGSGSSGLMTMNDDKDDDDKEDDEYGAWDEKGDEW</sequence>
<feature type="compositionally biased region" description="Basic and acidic residues" evidence="12">
    <location>
        <begin position="416"/>
        <end position="440"/>
    </location>
</feature>
<evidence type="ECO:0000256" key="12">
    <source>
        <dbReference type="SAM" id="MobiDB-lite"/>
    </source>
</evidence>
<feature type="domain" description="TFIIB-type" evidence="13">
    <location>
        <begin position="3"/>
        <end position="35"/>
    </location>
</feature>
<keyword evidence="15" id="KW-1185">Reference proteome</keyword>
<feature type="compositionally biased region" description="Acidic residues" evidence="12">
    <location>
        <begin position="323"/>
        <end position="349"/>
    </location>
</feature>
<evidence type="ECO:0000313" key="15">
    <source>
        <dbReference type="Proteomes" id="UP001355207"/>
    </source>
</evidence>
<keyword evidence="6" id="KW-0805">Transcription regulation</keyword>
<dbReference type="Pfam" id="PF07741">
    <property type="entry name" value="BRF1"/>
    <property type="match status" value="1"/>
</dbReference>
<dbReference type="InterPro" id="IPR000812">
    <property type="entry name" value="TFIIB"/>
</dbReference>
<dbReference type="RefSeq" id="XP_066077861.1">
    <property type="nucleotide sequence ID" value="XM_066221764.1"/>
</dbReference>